<comment type="caution">
    <text evidence="1">The sequence shown here is derived from an EMBL/GenBank/DDBJ whole genome shotgun (WGS) entry which is preliminary data.</text>
</comment>
<reference evidence="1 2" key="1">
    <citation type="journal article" date="2023" name="BMC Biol.">
        <title>The compact genome of the sponge Oopsacas minuta (Hexactinellida) is lacking key metazoan core genes.</title>
        <authorList>
            <person name="Santini S."/>
            <person name="Schenkelaars Q."/>
            <person name="Jourda C."/>
            <person name="Duchesne M."/>
            <person name="Belahbib H."/>
            <person name="Rocher C."/>
            <person name="Selva M."/>
            <person name="Riesgo A."/>
            <person name="Vervoort M."/>
            <person name="Leys S.P."/>
            <person name="Kodjabachian L."/>
            <person name="Le Bivic A."/>
            <person name="Borchiellini C."/>
            <person name="Claverie J.M."/>
            <person name="Renard E."/>
        </authorList>
    </citation>
    <scope>NUCLEOTIDE SEQUENCE [LARGE SCALE GENOMIC DNA]</scope>
    <source>
        <strain evidence="1">SPO-2</strain>
    </source>
</reference>
<evidence type="ECO:0000313" key="2">
    <source>
        <dbReference type="Proteomes" id="UP001165289"/>
    </source>
</evidence>
<keyword evidence="2" id="KW-1185">Reference proteome</keyword>
<name>A0AAV7JQX5_9METZ</name>
<dbReference type="Proteomes" id="UP001165289">
    <property type="component" value="Unassembled WGS sequence"/>
</dbReference>
<dbReference type="EMBL" id="JAKMXF010000306">
    <property type="protein sequence ID" value="KAI6651269.1"/>
    <property type="molecule type" value="Genomic_DNA"/>
</dbReference>
<organism evidence="1 2">
    <name type="scientific">Oopsacas minuta</name>
    <dbReference type="NCBI Taxonomy" id="111878"/>
    <lineage>
        <taxon>Eukaryota</taxon>
        <taxon>Metazoa</taxon>
        <taxon>Porifera</taxon>
        <taxon>Hexactinellida</taxon>
        <taxon>Hexasterophora</taxon>
        <taxon>Lyssacinosida</taxon>
        <taxon>Leucopsacidae</taxon>
        <taxon>Oopsacas</taxon>
    </lineage>
</organism>
<dbReference type="AlphaFoldDB" id="A0AAV7JQX5"/>
<evidence type="ECO:0000313" key="1">
    <source>
        <dbReference type="EMBL" id="KAI6651269.1"/>
    </source>
</evidence>
<protein>
    <submittedName>
        <fullName evidence="1">Uncharacterized protein</fullName>
    </submittedName>
</protein>
<accession>A0AAV7JQX5</accession>
<sequence length="114" mass="13361">MRAVEEKIASFSRLAKYLEDNKLSFGLVKDVVLQHLDKLKKRFEQYFSPEDAMVKEIVGWVLNPFKCFVQIYQRSHLGWQSSCLNCKRTKLLKQISKLWTGSHFGGISQRDLNH</sequence>
<proteinExistence type="predicted"/>
<gene>
    <name evidence="1" type="ORF">LOD99_5416</name>
</gene>